<dbReference type="PRINTS" id="PR00111">
    <property type="entry name" value="ABHYDROLASE"/>
</dbReference>
<dbReference type="PATRIC" id="fig|1441730.3.peg.2008"/>
<dbReference type="SUPFAM" id="SSF53474">
    <property type="entry name" value="alpha/beta-Hydrolases"/>
    <property type="match status" value="1"/>
</dbReference>
<dbReference type="PANTHER" id="PTHR46438:SF11">
    <property type="entry name" value="LIPASE-RELATED"/>
    <property type="match status" value="1"/>
</dbReference>
<name>A0A0V9UM49_9NOCA</name>
<dbReference type="EMBL" id="AZXY01000004">
    <property type="protein sequence ID" value="KSZ59082.1"/>
    <property type="molecule type" value="Genomic_DNA"/>
</dbReference>
<dbReference type="InterPro" id="IPR000073">
    <property type="entry name" value="AB_hydrolase_1"/>
</dbReference>
<dbReference type="Pfam" id="PF12697">
    <property type="entry name" value="Abhydrolase_6"/>
    <property type="match status" value="1"/>
</dbReference>
<reference evidence="3" key="1">
    <citation type="submission" date="2015-01" db="EMBL/GenBank/DDBJ databases">
        <title>Draft genome sequence of Rhodococcus pyridinivorans strain KG-16, a hydrocarbon-degrading bacterium.</title>
        <authorList>
            <person name="Aggarwal R.K."/>
            <person name="Dawar C."/>
        </authorList>
    </citation>
    <scope>NUCLEOTIDE SEQUENCE [LARGE SCALE GENOMIC DNA]</scope>
    <source>
        <strain evidence="3">KG-16</strain>
    </source>
</reference>
<protein>
    <submittedName>
        <fullName evidence="2">Alpha/beta hydrolase</fullName>
    </submittedName>
</protein>
<evidence type="ECO:0000313" key="2">
    <source>
        <dbReference type="EMBL" id="KSZ59082.1"/>
    </source>
</evidence>
<dbReference type="AlphaFoldDB" id="A0A0V9UM49"/>
<organism evidence="2 3">
    <name type="scientific">Rhodococcus pyridinivorans KG-16</name>
    <dbReference type="NCBI Taxonomy" id="1441730"/>
    <lineage>
        <taxon>Bacteria</taxon>
        <taxon>Bacillati</taxon>
        <taxon>Actinomycetota</taxon>
        <taxon>Actinomycetes</taxon>
        <taxon>Mycobacteriales</taxon>
        <taxon>Nocardiaceae</taxon>
        <taxon>Rhodococcus</taxon>
    </lineage>
</organism>
<gene>
    <name evidence="2" type="ORF">Z045_09665</name>
</gene>
<sequence length="268" mass="28957">MPAAGKVFVRESGAGPRTVVLLHGFSDHGGTWCKVAPAIAERHRVLAVDLPGFGRSAQHWETPVLDHYVDVLADLVDDVPEPVSLVGNSLGAVTALVFASVHPSRVDRVVLADMPGLAGIPRWWTQGARMPVELSRLLLRPLPAPVMQQAMGALYARAAVHRRGTFDRAARTAFAANYATREQVDTLLTVGRHAIGELGRLPIPEMVHALDMPALLVWGARDRLTPAHAARRVQAGGRRRVVIIPDAGHCPQLDAPREFLDAVLPFLG</sequence>
<accession>A0A0V9UM49</accession>
<dbReference type="InterPro" id="IPR029058">
    <property type="entry name" value="AB_hydrolase_fold"/>
</dbReference>
<dbReference type="Gene3D" id="3.40.50.1820">
    <property type="entry name" value="alpha/beta hydrolase"/>
    <property type="match status" value="1"/>
</dbReference>
<dbReference type="PANTHER" id="PTHR46438">
    <property type="entry name" value="ALPHA/BETA-HYDROLASES SUPERFAMILY PROTEIN"/>
    <property type="match status" value="1"/>
</dbReference>
<proteinExistence type="predicted"/>
<feature type="domain" description="AB hydrolase-1" evidence="1">
    <location>
        <begin position="19"/>
        <end position="262"/>
    </location>
</feature>
<reference evidence="2 3" key="2">
    <citation type="journal article" date="2016" name="Genome Announc.">
        <title>Draft Genome Sequence of a Versatile Hydrocarbon-Degrading Bacterium, Rhodococcus pyridinivorans Strain KG-16, Collected from Oil Fields in India.</title>
        <authorList>
            <person name="Aggarwal R.K."/>
            <person name="Dawar C."/>
            <person name="Phanindranath R."/>
            <person name="Mutnuri L."/>
            <person name="Dayal A.M."/>
        </authorList>
    </citation>
    <scope>NUCLEOTIDE SEQUENCE [LARGE SCALE GENOMIC DNA]</scope>
    <source>
        <strain evidence="2 3">KG-16</strain>
    </source>
</reference>
<dbReference type="Proteomes" id="UP000053060">
    <property type="component" value="Unassembled WGS sequence"/>
</dbReference>
<dbReference type="GO" id="GO:0016787">
    <property type="term" value="F:hydrolase activity"/>
    <property type="evidence" value="ECO:0007669"/>
    <property type="project" value="UniProtKB-KW"/>
</dbReference>
<keyword evidence="2" id="KW-0378">Hydrolase</keyword>
<evidence type="ECO:0000313" key="3">
    <source>
        <dbReference type="Proteomes" id="UP000053060"/>
    </source>
</evidence>
<dbReference type="RefSeq" id="WP_060651847.1">
    <property type="nucleotide sequence ID" value="NZ_AZXY01000004.1"/>
</dbReference>
<evidence type="ECO:0000259" key="1">
    <source>
        <dbReference type="Pfam" id="PF12697"/>
    </source>
</evidence>
<comment type="caution">
    <text evidence="2">The sequence shown here is derived from an EMBL/GenBank/DDBJ whole genome shotgun (WGS) entry which is preliminary data.</text>
</comment>